<evidence type="ECO:0000256" key="5">
    <source>
        <dbReference type="SAM" id="Phobius"/>
    </source>
</evidence>
<dbReference type="RefSeq" id="WP_183116780.1">
    <property type="nucleotide sequence ID" value="NZ_JABEQG010000113.1"/>
</dbReference>
<protein>
    <submittedName>
        <fullName evidence="7">TM2 domain-containing protein</fullName>
    </submittedName>
</protein>
<evidence type="ECO:0000313" key="8">
    <source>
        <dbReference type="Proteomes" id="UP000550787"/>
    </source>
</evidence>
<sequence>MLGNTVNQKSYLLEFQNIIWSLPDEIKNKYLASFAERERNPVVAFGLSGFLGMLGVDRFYVGDTMLGVIKLITCGGLGIWALIDLFLIAGLTV</sequence>
<dbReference type="EMBL" id="JABEQG010000113">
    <property type="protein sequence ID" value="MBB2158519.1"/>
    <property type="molecule type" value="Genomic_DNA"/>
</dbReference>
<name>A0A7W4NIS6_GLUDI</name>
<evidence type="ECO:0000256" key="3">
    <source>
        <dbReference type="ARBA" id="ARBA00022989"/>
    </source>
</evidence>
<dbReference type="Pfam" id="PF05154">
    <property type="entry name" value="TM2"/>
    <property type="match status" value="1"/>
</dbReference>
<keyword evidence="4 5" id="KW-0472">Membrane</keyword>
<accession>A0A7W4NIS6</accession>
<evidence type="ECO:0000256" key="1">
    <source>
        <dbReference type="ARBA" id="ARBA00004141"/>
    </source>
</evidence>
<evidence type="ECO:0000259" key="6">
    <source>
        <dbReference type="Pfam" id="PF05154"/>
    </source>
</evidence>
<feature type="domain" description="TM2" evidence="6">
    <location>
        <begin position="38"/>
        <end position="86"/>
    </location>
</feature>
<evidence type="ECO:0000313" key="7">
    <source>
        <dbReference type="EMBL" id="MBB2158519.1"/>
    </source>
</evidence>
<keyword evidence="3 5" id="KW-1133">Transmembrane helix</keyword>
<dbReference type="InterPro" id="IPR050932">
    <property type="entry name" value="TM2D1-3-like"/>
</dbReference>
<feature type="transmembrane region" description="Helical" evidence="5">
    <location>
        <begin position="68"/>
        <end position="91"/>
    </location>
</feature>
<dbReference type="PANTHER" id="PTHR21016:SF25">
    <property type="entry name" value="TM2 DOMAIN-CONTAINING PROTEIN DDB_G0277895-RELATED"/>
    <property type="match status" value="1"/>
</dbReference>
<dbReference type="Proteomes" id="UP000550787">
    <property type="component" value="Unassembled WGS sequence"/>
</dbReference>
<dbReference type="PANTHER" id="PTHR21016">
    <property type="entry name" value="BETA-AMYLOID BINDING PROTEIN-RELATED"/>
    <property type="match status" value="1"/>
</dbReference>
<proteinExistence type="predicted"/>
<gene>
    <name evidence="7" type="ORF">HLH33_19930</name>
</gene>
<dbReference type="InterPro" id="IPR007829">
    <property type="entry name" value="TM2"/>
</dbReference>
<organism evidence="7 8">
    <name type="scientific">Gluconacetobacter diazotrophicus</name>
    <name type="common">Acetobacter diazotrophicus</name>
    <dbReference type="NCBI Taxonomy" id="33996"/>
    <lineage>
        <taxon>Bacteria</taxon>
        <taxon>Pseudomonadati</taxon>
        <taxon>Pseudomonadota</taxon>
        <taxon>Alphaproteobacteria</taxon>
        <taxon>Acetobacterales</taxon>
        <taxon>Acetobacteraceae</taxon>
        <taxon>Gluconacetobacter</taxon>
    </lineage>
</organism>
<dbReference type="AlphaFoldDB" id="A0A7W4NIS6"/>
<comment type="subcellular location">
    <subcellularLocation>
        <location evidence="1">Membrane</location>
        <topology evidence="1">Multi-pass membrane protein</topology>
    </subcellularLocation>
</comment>
<evidence type="ECO:0000256" key="4">
    <source>
        <dbReference type="ARBA" id="ARBA00023136"/>
    </source>
</evidence>
<reference evidence="7 8" key="1">
    <citation type="submission" date="2020-04" db="EMBL/GenBank/DDBJ databases">
        <title>Description of novel Gluconacetobacter.</title>
        <authorList>
            <person name="Sombolestani A."/>
        </authorList>
    </citation>
    <scope>NUCLEOTIDE SEQUENCE [LARGE SCALE GENOMIC DNA]</scope>
    <source>
        <strain evidence="7 8">LMG 7603</strain>
    </source>
</reference>
<keyword evidence="2 5" id="KW-0812">Transmembrane</keyword>
<comment type="caution">
    <text evidence="7">The sequence shown here is derived from an EMBL/GenBank/DDBJ whole genome shotgun (WGS) entry which is preliminary data.</text>
</comment>
<evidence type="ECO:0000256" key="2">
    <source>
        <dbReference type="ARBA" id="ARBA00022692"/>
    </source>
</evidence>
<dbReference type="GO" id="GO:0016020">
    <property type="term" value="C:membrane"/>
    <property type="evidence" value="ECO:0007669"/>
    <property type="project" value="UniProtKB-SubCell"/>
</dbReference>